<accession>A0AAV5WPA0</accession>
<dbReference type="SUPFAM" id="SSF57302">
    <property type="entry name" value="Snake toxin-like"/>
    <property type="match status" value="1"/>
</dbReference>
<gene>
    <name evidence="1" type="ORF">PFISCL1PPCAC_25133</name>
</gene>
<keyword evidence="2" id="KW-1185">Reference proteome</keyword>
<reference evidence="1" key="1">
    <citation type="submission" date="2023-10" db="EMBL/GenBank/DDBJ databases">
        <title>Genome assembly of Pristionchus species.</title>
        <authorList>
            <person name="Yoshida K."/>
            <person name="Sommer R.J."/>
        </authorList>
    </citation>
    <scope>NUCLEOTIDE SEQUENCE</scope>
    <source>
        <strain evidence="1">RS5133</strain>
    </source>
</reference>
<protein>
    <submittedName>
        <fullName evidence="1">Uncharacterized protein</fullName>
    </submittedName>
</protein>
<dbReference type="InterPro" id="IPR045860">
    <property type="entry name" value="Snake_toxin-like_sf"/>
</dbReference>
<name>A0AAV5WPA0_9BILA</name>
<organism evidence="1 2">
    <name type="scientific">Pristionchus fissidentatus</name>
    <dbReference type="NCBI Taxonomy" id="1538716"/>
    <lineage>
        <taxon>Eukaryota</taxon>
        <taxon>Metazoa</taxon>
        <taxon>Ecdysozoa</taxon>
        <taxon>Nematoda</taxon>
        <taxon>Chromadorea</taxon>
        <taxon>Rhabditida</taxon>
        <taxon>Rhabditina</taxon>
        <taxon>Diplogasteromorpha</taxon>
        <taxon>Diplogasteroidea</taxon>
        <taxon>Neodiplogasteridae</taxon>
        <taxon>Pristionchus</taxon>
    </lineage>
</organism>
<comment type="caution">
    <text evidence="1">The sequence shown here is derived from an EMBL/GenBank/DDBJ whole genome shotgun (WGS) entry which is preliminary data.</text>
</comment>
<dbReference type="EMBL" id="BTSY01000006">
    <property type="protein sequence ID" value="GMT33836.1"/>
    <property type="molecule type" value="Genomic_DNA"/>
</dbReference>
<feature type="non-terminal residue" evidence="1">
    <location>
        <position position="1"/>
    </location>
</feature>
<dbReference type="AlphaFoldDB" id="A0AAV5WPA0"/>
<proteinExistence type="predicted"/>
<sequence length="106" mass="11688">EGQAVATCVVTDSKGNSRTEFCPITEGVSTHSSIKFKIDEIFGPRSVGCMVLWKDSLVIKQGCHAGQDLSLEDQCQREACVSTDRNRPYNFCCCFGPLCNQEYIEG</sequence>
<dbReference type="Proteomes" id="UP001432322">
    <property type="component" value="Unassembled WGS sequence"/>
</dbReference>
<dbReference type="Gene3D" id="2.10.60.10">
    <property type="entry name" value="CD59"/>
    <property type="match status" value="1"/>
</dbReference>
<evidence type="ECO:0000313" key="2">
    <source>
        <dbReference type="Proteomes" id="UP001432322"/>
    </source>
</evidence>
<evidence type="ECO:0000313" key="1">
    <source>
        <dbReference type="EMBL" id="GMT33836.1"/>
    </source>
</evidence>